<gene>
    <name evidence="2" type="ORF">BMI79_17145</name>
</gene>
<comment type="caution">
    <text evidence="2">The sequence shown here is derived from an EMBL/GenBank/DDBJ whole genome shotgun (WGS) entry which is preliminary data.</text>
</comment>
<evidence type="ECO:0000313" key="3">
    <source>
        <dbReference type="Proteomes" id="UP000216021"/>
    </source>
</evidence>
<name>A0A1S8CFW2_9GAMM</name>
<feature type="chain" id="PRO_5013386270" evidence="1">
    <location>
        <begin position="27"/>
        <end position="217"/>
    </location>
</feature>
<feature type="signal peptide" evidence="1">
    <location>
        <begin position="1"/>
        <end position="26"/>
    </location>
</feature>
<evidence type="ECO:0000256" key="1">
    <source>
        <dbReference type="SAM" id="SignalP"/>
    </source>
</evidence>
<sequence>MKISAKLNVLSVIIGMTMLVHSPLYANDAVKIYKYSLSDGADICFKKIKEKLGEETKVSTISSFFASGSEIDPRSANRPQGVMTTCTVSYQNPENSKRLLSMSMDTRTGEFKKPLQVEIRVSGDSSKFDLNNYLIALDKINLSPLPAFMESQEKNLSAHYSKFAWTGVRLSSPGTFSNKHQLRVDVAGRLAVNDIKESGYAEFSVDGKKVIKNRLIK</sequence>
<proteinExistence type="predicted"/>
<dbReference type="Proteomes" id="UP000216021">
    <property type="component" value="Unassembled WGS sequence"/>
</dbReference>
<keyword evidence="3" id="KW-1185">Reference proteome</keyword>
<accession>A0A1S8CFW2</accession>
<organism evidence="2 3">
    <name type="scientific">Serratia oryzae</name>
    <dbReference type="NCBI Taxonomy" id="2034155"/>
    <lineage>
        <taxon>Bacteria</taxon>
        <taxon>Pseudomonadati</taxon>
        <taxon>Pseudomonadota</taxon>
        <taxon>Gammaproteobacteria</taxon>
        <taxon>Enterobacterales</taxon>
        <taxon>Yersiniaceae</taxon>
        <taxon>Serratia</taxon>
    </lineage>
</organism>
<dbReference type="AlphaFoldDB" id="A0A1S8CFW2"/>
<reference evidence="2 3" key="1">
    <citation type="submission" date="2016-11" db="EMBL/GenBank/DDBJ databases">
        <title>Rahnella oryzae sp. nov., isolated from rice root.</title>
        <authorList>
            <person name="Zhang X.-X."/>
            <person name="Zhang J."/>
        </authorList>
    </citation>
    <scope>NUCLEOTIDE SEQUENCE [LARGE SCALE GENOMIC DNA]</scope>
    <source>
        <strain evidence="2 3">J11-6</strain>
    </source>
</reference>
<keyword evidence="1" id="KW-0732">Signal</keyword>
<protein>
    <submittedName>
        <fullName evidence="2">Uncharacterized protein</fullName>
    </submittedName>
</protein>
<dbReference type="EMBL" id="MOXD01000010">
    <property type="protein sequence ID" value="OMQ20844.1"/>
    <property type="molecule type" value="Genomic_DNA"/>
</dbReference>
<evidence type="ECO:0000313" key="2">
    <source>
        <dbReference type="EMBL" id="OMQ20844.1"/>
    </source>
</evidence>